<dbReference type="Pfam" id="PF00430">
    <property type="entry name" value="ATP-synt_B"/>
    <property type="match status" value="1"/>
</dbReference>
<dbReference type="SUPFAM" id="SSF81573">
    <property type="entry name" value="F1F0 ATP synthase subunit B, membrane domain"/>
    <property type="match status" value="1"/>
</dbReference>
<evidence type="ECO:0000256" key="5">
    <source>
        <dbReference type="ARBA" id="ARBA00022692"/>
    </source>
</evidence>
<protein>
    <recommendedName>
        <fullName evidence="13">ATP synthase subunit b</fullName>
    </recommendedName>
    <alternativeName>
        <fullName evidence="13">ATP synthase F(0) sector subunit b</fullName>
    </alternativeName>
    <alternativeName>
        <fullName evidence="13">ATPase subunit I</fullName>
    </alternativeName>
    <alternativeName>
        <fullName evidence="13">F-type ATPase subunit b</fullName>
        <shortName evidence="13">F-ATPase subunit b</shortName>
    </alternativeName>
</protein>
<dbReference type="NCBIfam" id="TIGR01144">
    <property type="entry name" value="ATP_synt_b"/>
    <property type="match status" value="1"/>
</dbReference>
<evidence type="ECO:0000256" key="9">
    <source>
        <dbReference type="ARBA" id="ARBA00023136"/>
    </source>
</evidence>
<dbReference type="InterPro" id="IPR002146">
    <property type="entry name" value="ATP_synth_b/b'su_bac/chlpt"/>
</dbReference>
<comment type="subcellular location">
    <subcellularLocation>
        <location evidence="13">Cell membrane</location>
        <topology evidence="13">Single-pass membrane protein</topology>
    </subcellularLocation>
    <subcellularLocation>
        <location evidence="12">Endomembrane system</location>
        <topology evidence="12">Single-pass membrane protein</topology>
    </subcellularLocation>
</comment>
<evidence type="ECO:0000256" key="8">
    <source>
        <dbReference type="ARBA" id="ARBA00023065"/>
    </source>
</evidence>
<dbReference type="PANTHER" id="PTHR33445:SF1">
    <property type="entry name" value="ATP SYNTHASE SUBUNIT B"/>
    <property type="match status" value="1"/>
</dbReference>
<gene>
    <name evidence="13" type="primary">atpF</name>
    <name evidence="15" type="ORF">B7C51_12290</name>
</gene>
<keyword evidence="7 13" id="KW-1133">Transmembrane helix</keyword>
<comment type="function">
    <text evidence="13">Component of the F(0) channel, it forms part of the peripheral stalk, linking F(1) to F(0).</text>
</comment>
<evidence type="ECO:0000256" key="14">
    <source>
        <dbReference type="RuleBase" id="RU003848"/>
    </source>
</evidence>
<keyword evidence="9 13" id="KW-0472">Membrane</keyword>
<keyword evidence="8 13" id="KW-0406">Ion transport</keyword>
<reference evidence="15 16" key="1">
    <citation type="submission" date="2017-03" db="EMBL/GenBank/DDBJ databases">
        <title>Paenibacillus larvae genome sequencing.</title>
        <authorList>
            <person name="Dingman D.W."/>
        </authorList>
    </citation>
    <scope>NUCLEOTIDE SEQUENCE [LARGE SCALE GENOMIC DNA]</scope>
    <source>
        <strain evidence="15 16">SAG 10367</strain>
    </source>
</reference>
<keyword evidence="4 13" id="KW-0138">CF(0)</keyword>
<evidence type="ECO:0000256" key="1">
    <source>
        <dbReference type="ARBA" id="ARBA00005513"/>
    </source>
</evidence>
<dbReference type="GO" id="GO:0005886">
    <property type="term" value="C:plasma membrane"/>
    <property type="evidence" value="ECO:0007669"/>
    <property type="project" value="UniProtKB-SubCell"/>
</dbReference>
<keyword evidence="2 13" id="KW-0813">Transport</keyword>
<comment type="similarity">
    <text evidence="1 13 14">Belongs to the ATPase B chain family.</text>
</comment>
<dbReference type="AlphaFoldDB" id="A0A1U9YNM2"/>
<dbReference type="GO" id="GO:0045259">
    <property type="term" value="C:proton-transporting ATP synthase complex"/>
    <property type="evidence" value="ECO:0007669"/>
    <property type="project" value="UniProtKB-KW"/>
</dbReference>
<dbReference type="GO" id="GO:0046961">
    <property type="term" value="F:proton-transporting ATPase activity, rotational mechanism"/>
    <property type="evidence" value="ECO:0007669"/>
    <property type="project" value="TreeGrafter"/>
</dbReference>
<evidence type="ECO:0000256" key="12">
    <source>
        <dbReference type="ARBA" id="ARBA00037847"/>
    </source>
</evidence>
<evidence type="ECO:0000256" key="6">
    <source>
        <dbReference type="ARBA" id="ARBA00022781"/>
    </source>
</evidence>
<evidence type="ECO:0000256" key="4">
    <source>
        <dbReference type="ARBA" id="ARBA00022547"/>
    </source>
</evidence>
<accession>A0A1U9YNM2</accession>
<dbReference type="PANTHER" id="PTHR33445">
    <property type="entry name" value="ATP SYNTHASE SUBUNIT B', CHLOROPLASTIC"/>
    <property type="match status" value="1"/>
</dbReference>
<name>A0A1U9YNM2_9BACL</name>
<feature type="transmembrane region" description="Helical" evidence="13">
    <location>
        <begin position="6"/>
        <end position="27"/>
    </location>
</feature>
<evidence type="ECO:0000256" key="11">
    <source>
        <dbReference type="ARBA" id="ARBA00025198"/>
    </source>
</evidence>
<evidence type="ECO:0000256" key="13">
    <source>
        <dbReference type="HAMAP-Rule" id="MF_01398"/>
    </source>
</evidence>
<dbReference type="Proteomes" id="UP000192727">
    <property type="component" value="Chromosome"/>
</dbReference>
<dbReference type="GeneID" id="64216936"/>
<dbReference type="GO" id="GO:0012505">
    <property type="term" value="C:endomembrane system"/>
    <property type="evidence" value="ECO:0007669"/>
    <property type="project" value="UniProtKB-SubCell"/>
</dbReference>
<dbReference type="EMBL" id="CP020557">
    <property type="protein sequence ID" value="ARF68420.1"/>
    <property type="molecule type" value="Genomic_DNA"/>
</dbReference>
<keyword evidence="10 13" id="KW-0066">ATP synthesis</keyword>
<organism evidence="15 16">
    <name type="scientific">Paenibacillus larvae subsp. pulvifaciens</name>
    <dbReference type="NCBI Taxonomy" id="1477"/>
    <lineage>
        <taxon>Bacteria</taxon>
        <taxon>Bacillati</taxon>
        <taxon>Bacillota</taxon>
        <taxon>Bacilli</taxon>
        <taxon>Bacillales</taxon>
        <taxon>Paenibacillaceae</taxon>
        <taxon>Paenibacillus</taxon>
    </lineage>
</organism>
<evidence type="ECO:0000256" key="3">
    <source>
        <dbReference type="ARBA" id="ARBA00022475"/>
    </source>
</evidence>
<proteinExistence type="inferred from homology"/>
<evidence type="ECO:0000313" key="16">
    <source>
        <dbReference type="Proteomes" id="UP000192727"/>
    </source>
</evidence>
<dbReference type="Gene3D" id="1.20.5.620">
    <property type="entry name" value="F1F0 ATP synthase subunit B, membrane domain"/>
    <property type="match status" value="1"/>
</dbReference>
<dbReference type="RefSeq" id="WP_024092864.1">
    <property type="nucleotide sequence ID" value="NZ_CP019794.1"/>
</dbReference>
<dbReference type="InterPro" id="IPR005864">
    <property type="entry name" value="ATP_synth_F0_bsu_bac"/>
</dbReference>
<sequence length="164" mass="18866">MSWHWESFVFAIFAFAILYWLLNKYAFGPLFGIMEKRAELVQEQLKSAETNRTQAEQLVAEQKEAIQEARKDAYNIVEQAKQASTRQAEEIVHKAKEDASRIKEEAVRDIESEKNKAIAALREQVGDMSVLIASKVLEKEVDAGEQQKLVNQYLKEVEGDKYEQ</sequence>
<comment type="function">
    <text evidence="11 13">F(1)F(0) ATP synthase produces ATP from ADP in the presence of a proton or sodium gradient. F-type ATPases consist of two structural domains, F(1) containing the extramembraneous catalytic core and F(0) containing the membrane proton channel, linked together by a central stalk and a peripheral stalk. During catalysis, ATP synthesis in the catalytic domain of F(1) is coupled via a rotary mechanism of the central stalk subunits to proton translocation.</text>
</comment>
<comment type="subunit">
    <text evidence="13">F-type ATPases have 2 components, F(1) - the catalytic core - and F(0) - the membrane proton channel. F(1) has five subunits: alpha(3), beta(3), gamma(1), delta(1), epsilon(1). F(0) has three main subunits: a(1), b(2) and c(10-14). The alpha and beta chains form an alternating ring which encloses part of the gamma chain. F(1) is attached to F(0) by a central stalk formed by the gamma and epsilon chains, while a peripheral stalk is formed by the delta and b chains.</text>
</comment>
<keyword evidence="6 13" id="KW-0375">Hydrogen ion transport</keyword>
<dbReference type="HAMAP" id="MF_01398">
    <property type="entry name" value="ATP_synth_b_bprime"/>
    <property type="match status" value="1"/>
</dbReference>
<evidence type="ECO:0000256" key="2">
    <source>
        <dbReference type="ARBA" id="ARBA00022448"/>
    </source>
</evidence>
<keyword evidence="5 13" id="KW-0812">Transmembrane</keyword>
<dbReference type="GO" id="GO:0046933">
    <property type="term" value="F:proton-transporting ATP synthase activity, rotational mechanism"/>
    <property type="evidence" value="ECO:0007669"/>
    <property type="project" value="UniProtKB-UniRule"/>
</dbReference>
<evidence type="ECO:0000256" key="10">
    <source>
        <dbReference type="ARBA" id="ARBA00023310"/>
    </source>
</evidence>
<keyword evidence="3 13" id="KW-1003">Cell membrane</keyword>
<dbReference type="CDD" id="cd06503">
    <property type="entry name" value="ATP-synt_Fo_b"/>
    <property type="match status" value="1"/>
</dbReference>
<dbReference type="InterPro" id="IPR050059">
    <property type="entry name" value="ATP_synthase_B_chain"/>
</dbReference>
<dbReference type="InterPro" id="IPR028987">
    <property type="entry name" value="ATP_synth_B-like_membr_sf"/>
</dbReference>
<evidence type="ECO:0000313" key="15">
    <source>
        <dbReference type="EMBL" id="ARF68420.1"/>
    </source>
</evidence>
<evidence type="ECO:0000256" key="7">
    <source>
        <dbReference type="ARBA" id="ARBA00022989"/>
    </source>
</evidence>